<dbReference type="CDD" id="cd21789">
    <property type="entry name" value="Rad21_Rec8_M_SpRec8p-like"/>
    <property type="match status" value="1"/>
</dbReference>
<dbReference type="OrthoDB" id="5427633at2759"/>
<organism evidence="7 8">
    <name type="scientific">Colletotrichum fructicola (strain Nara gc5)</name>
    <name type="common">Anthracnose fungus</name>
    <name type="synonym">Colletotrichum gloeosporioides (strain Nara gc5)</name>
    <dbReference type="NCBI Taxonomy" id="1213859"/>
    <lineage>
        <taxon>Eukaryota</taxon>
        <taxon>Fungi</taxon>
        <taxon>Dikarya</taxon>
        <taxon>Ascomycota</taxon>
        <taxon>Pezizomycotina</taxon>
        <taxon>Sordariomycetes</taxon>
        <taxon>Hypocreomycetidae</taxon>
        <taxon>Glomerellales</taxon>
        <taxon>Glomerellaceae</taxon>
        <taxon>Colletotrichum</taxon>
        <taxon>Colletotrichum gloeosporioides species complex</taxon>
    </lineage>
</organism>
<dbReference type="InterPro" id="IPR036390">
    <property type="entry name" value="WH_DNA-bd_sf"/>
</dbReference>
<dbReference type="PANTHER" id="PTHR12585:SF70">
    <property type="entry name" value="RAD21_REC8 N TERMINAL DOMAIN PROTEIN (AFU_ORTHOLOGUE AFUA_6G02900)"/>
    <property type="match status" value="1"/>
</dbReference>
<keyword evidence="8" id="KW-1185">Reference proteome</keyword>
<dbReference type="Proteomes" id="UP000011096">
    <property type="component" value="Unassembled WGS sequence"/>
</dbReference>
<evidence type="ECO:0000313" key="8">
    <source>
        <dbReference type="Proteomes" id="UP000011096"/>
    </source>
</evidence>
<dbReference type="Pfam" id="PF04824">
    <property type="entry name" value="Rad21_Rec8"/>
    <property type="match status" value="1"/>
</dbReference>
<dbReference type="GO" id="GO:0007064">
    <property type="term" value="P:mitotic sister chromatid cohesion"/>
    <property type="evidence" value="ECO:0007669"/>
    <property type="project" value="TreeGrafter"/>
</dbReference>
<dbReference type="InterPro" id="IPR039781">
    <property type="entry name" value="Rad21/Rec8-like"/>
</dbReference>
<dbReference type="EMBL" id="ANPB02000006">
    <property type="protein sequence ID" value="KAF4480673.1"/>
    <property type="molecule type" value="Genomic_DNA"/>
</dbReference>
<feature type="compositionally biased region" description="Basic and acidic residues" evidence="4">
    <location>
        <begin position="457"/>
        <end position="477"/>
    </location>
</feature>
<proteinExistence type="inferred from homology"/>
<dbReference type="AlphaFoldDB" id="A0A7J6IU82"/>
<gene>
    <name evidence="7" type="primary">rec8</name>
    <name evidence="7" type="ORF">CGGC5_v010780</name>
</gene>
<feature type="region of interest" description="Disordered" evidence="4">
    <location>
        <begin position="257"/>
        <end position="278"/>
    </location>
</feature>
<dbReference type="GO" id="GO:0003682">
    <property type="term" value="F:chromatin binding"/>
    <property type="evidence" value="ECO:0007669"/>
    <property type="project" value="TreeGrafter"/>
</dbReference>
<protein>
    <submittedName>
        <fullName evidence="7">Meiotic recombination protein rec8</fullName>
    </submittedName>
</protein>
<name>A0A7J6IU82_COLFN</name>
<feature type="domain" description="Rad21/Rec8-like protein C-terminal eukaryotic" evidence="5">
    <location>
        <begin position="642"/>
        <end position="675"/>
    </location>
</feature>
<evidence type="ECO:0000259" key="5">
    <source>
        <dbReference type="Pfam" id="PF04824"/>
    </source>
</evidence>
<dbReference type="GeneID" id="43605838"/>
<feature type="region of interest" description="Disordered" evidence="4">
    <location>
        <begin position="293"/>
        <end position="345"/>
    </location>
</feature>
<evidence type="ECO:0000259" key="6">
    <source>
        <dbReference type="Pfam" id="PF04825"/>
    </source>
</evidence>
<dbReference type="GO" id="GO:0005634">
    <property type="term" value="C:nucleus"/>
    <property type="evidence" value="ECO:0007669"/>
    <property type="project" value="UniProtKB-SubCell"/>
</dbReference>
<evidence type="ECO:0000256" key="4">
    <source>
        <dbReference type="SAM" id="MobiDB-lite"/>
    </source>
</evidence>
<sequence length="689" mass="75467">MFYSHEILNNKQYGVATIWHIANFGQSNSLKRVTRKVIDDVKISKACAKFMDPGPPIALRTQSKLLFGTVRVFERQCYYTLHDAEKVRQLMTDLFASIDNAIDMNAGKARREQITLSDDPSFVPSDKIPQFSLDSGDLLFPSQQKLASGSGKKSQSQLSPFKSPIGIDFTGGGDPILDFDLSQSSSNAGFFPMASPFGRGAAADTFLPKARESLDMGMDMNFGAVLDDDDFGGLHMRVGPDGALIDDDEIELPILAGMEGPDNVPIQDQQPDPELPQNDQDQIMLDLEGDVPAEVPVLGSDPPLFPQDELSLQQDSPTPAKAAAPAKKKRPRVARPLEKDDENETAFPRAVIKKWQVDYVANTEAVKRDASAKKRKRETAAHAREYAKRLVLGNGIWGVGDPRGIVGITYPLAQIYAGDGLRDRIYGPPPAEENQADLISTPRGRRRRSEEAFGEDESQRNVRPRLDETPHQGRSQEDIPQDFGMIYSDQSMPEMGMDAPQPMSEHISPAILPWVGTPSVGRASLPPGSHSQRAARQTSLRGSSIPPFTPHQNDRSSDAGGGFSGIPGSDAGPSGLLDGIAQPNQDDSLWARSAMDVASQEFLHWTEEKVTEAGYAKMGDTKENRLWVTFDNLCEPGQQDHTVAAQAFYHILSLATKNVVAVEQDIENLEPFGTIRVGVDMTGRLEDMD</sequence>
<dbReference type="SUPFAM" id="SSF46785">
    <property type="entry name" value="Winged helix' DNA-binding domain"/>
    <property type="match status" value="1"/>
</dbReference>
<evidence type="ECO:0000256" key="3">
    <source>
        <dbReference type="ARBA" id="ARBA00023242"/>
    </source>
</evidence>
<dbReference type="PANTHER" id="PTHR12585">
    <property type="entry name" value="SCC1 / RAD21 FAMILY MEMBER"/>
    <property type="match status" value="1"/>
</dbReference>
<dbReference type="Pfam" id="PF04825">
    <property type="entry name" value="Rad21_Rec8_N"/>
    <property type="match status" value="1"/>
</dbReference>
<dbReference type="InterPro" id="IPR006909">
    <property type="entry name" value="Rad21/Rec8_C_eu"/>
</dbReference>
<accession>A0A7J6IU82</accession>
<keyword evidence="3" id="KW-0539">Nucleus</keyword>
<comment type="subcellular location">
    <subcellularLocation>
        <location evidence="1">Nucleus</location>
    </subcellularLocation>
</comment>
<dbReference type="RefSeq" id="XP_031892470.1">
    <property type="nucleotide sequence ID" value="XM_032021635.1"/>
</dbReference>
<dbReference type="GO" id="GO:0030892">
    <property type="term" value="C:mitotic cohesin complex"/>
    <property type="evidence" value="ECO:0007669"/>
    <property type="project" value="TreeGrafter"/>
</dbReference>
<dbReference type="InterPro" id="IPR006910">
    <property type="entry name" value="Rad21_Rec8_N"/>
</dbReference>
<reference evidence="7 8" key="2">
    <citation type="submission" date="2020-04" db="EMBL/GenBank/DDBJ databases">
        <title>Genome sequencing and assembly of multiple isolates from the Colletotrichum gloeosporioides species complex.</title>
        <authorList>
            <person name="Gan P."/>
            <person name="Shirasu K."/>
        </authorList>
    </citation>
    <scope>NUCLEOTIDE SEQUENCE [LARGE SCALE GENOMIC DNA]</scope>
    <source>
        <strain evidence="7 8">Nara gc5</strain>
    </source>
</reference>
<evidence type="ECO:0000313" key="7">
    <source>
        <dbReference type="EMBL" id="KAF4480673.1"/>
    </source>
</evidence>
<feature type="region of interest" description="Disordered" evidence="4">
    <location>
        <begin position="426"/>
        <end position="482"/>
    </location>
</feature>
<feature type="region of interest" description="Disordered" evidence="4">
    <location>
        <begin position="518"/>
        <end position="583"/>
    </location>
</feature>
<comment type="similarity">
    <text evidence="2">Belongs to the rad21 family.</text>
</comment>
<dbReference type="InParanoid" id="A0A7J6IU82"/>
<feature type="compositionally biased region" description="Polar residues" evidence="4">
    <location>
        <begin position="529"/>
        <end position="542"/>
    </location>
</feature>
<feature type="domain" description="Rad21/Rec8-like protein N-terminal" evidence="6">
    <location>
        <begin position="1"/>
        <end position="112"/>
    </location>
</feature>
<evidence type="ECO:0000256" key="1">
    <source>
        <dbReference type="ARBA" id="ARBA00004123"/>
    </source>
</evidence>
<reference evidence="7 8" key="1">
    <citation type="submission" date="2012-08" db="EMBL/GenBank/DDBJ databases">
        <authorList>
            <person name="Gan P.H.P."/>
            <person name="Ikeda K."/>
            <person name="Irieda H."/>
            <person name="Narusaka M."/>
            <person name="O'Connell R.J."/>
            <person name="Narusaka Y."/>
            <person name="Takano Y."/>
            <person name="Kubo Y."/>
            <person name="Shirasu K."/>
        </authorList>
    </citation>
    <scope>NUCLEOTIDE SEQUENCE [LARGE SCALE GENOMIC DNA]</scope>
    <source>
        <strain evidence="7 8">Nara gc5</strain>
    </source>
</reference>
<evidence type="ECO:0000256" key="2">
    <source>
        <dbReference type="ARBA" id="ARBA00009870"/>
    </source>
</evidence>
<comment type="caution">
    <text evidence="7">The sequence shown here is derived from an EMBL/GenBank/DDBJ whole genome shotgun (WGS) entry which is preliminary data.</text>
</comment>